<feature type="domain" description="PPE" evidence="3">
    <location>
        <begin position="40"/>
        <end position="154"/>
    </location>
</feature>
<reference evidence="4 5" key="1">
    <citation type="submission" date="2024-06" db="EMBL/GenBank/DDBJ databases">
        <title>The Natural Products Discovery Center: Release of the First 8490 Sequenced Strains for Exploring Actinobacteria Biosynthetic Diversity.</title>
        <authorList>
            <person name="Kalkreuter E."/>
            <person name="Kautsar S.A."/>
            <person name="Yang D."/>
            <person name="Bader C.D."/>
            <person name="Teijaro C.N."/>
            <person name="Fluegel L."/>
            <person name="Davis C.M."/>
            <person name="Simpson J.R."/>
            <person name="Lauterbach L."/>
            <person name="Steele A.D."/>
            <person name="Gui C."/>
            <person name="Meng S."/>
            <person name="Li G."/>
            <person name="Viehrig K."/>
            <person name="Ye F."/>
            <person name="Su P."/>
            <person name="Kiefer A.F."/>
            <person name="Nichols A."/>
            <person name="Cepeda A.J."/>
            <person name="Yan W."/>
            <person name="Fan B."/>
            <person name="Jiang Y."/>
            <person name="Adhikari A."/>
            <person name="Zheng C.-J."/>
            <person name="Schuster L."/>
            <person name="Cowan T.M."/>
            <person name="Smanski M.J."/>
            <person name="Chevrette M.G."/>
            <person name="De Carvalho L.P.S."/>
            <person name="Shen B."/>
        </authorList>
    </citation>
    <scope>NUCLEOTIDE SEQUENCE [LARGE SCALE GENOMIC DNA]</scope>
    <source>
        <strain evidence="4 5">NPDC050671</strain>
    </source>
</reference>
<evidence type="ECO:0000256" key="1">
    <source>
        <dbReference type="ARBA" id="ARBA00010652"/>
    </source>
</evidence>
<gene>
    <name evidence="4" type="ORF">AB0H72_18960</name>
</gene>
<keyword evidence="5" id="KW-1185">Reference proteome</keyword>
<evidence type="ECO:0000313" key="4">
    <source>
        <dbReference type="EMBL" id="MEV0364775.1"/>
    </source>
</evidence>
<dbReference type="Proteomes" id="UP001551658">
    <property type="component" value="Unassembled WGS sequence"/>
</dbReference>
<dbReference type="Gene3D" id="1.20.1260.20">
    <property type="entry name" value="PPE superfamily"/>
    <property type="match status" value="1"/>
</dbReference>
<dbReference type="EMBL" id="JBFAIH010000011">
    <property type="protein sequence ID" value="MEV0364775.1"/>
    <property type="molecule type" value="Genomic_DNA"/>
</dbReference>
<organism evidence="4 5">
    <name type="scientific">Nocardia fusca</name>
    <dbReference type="NCBI Taxonomy" id="941183"/>
    <lineage>
        <taxon>Bacteria</taxon>
        <taxon>Bacillati</taxon>
        <taxon>Actinomycetota</taxon>
        <taxon>Actinomycetes</taxon>
        <taxon>Mycobacteriales</taxon>
        <taxon>Nocardiaceae</taxon>
        <taxon>Nocardia</taxon>
    </lineage>
</organism>
<accession>A0ABV3FAN5</accession>
<feature type="region of interest" description="Disordered" evidence="2">
    <location>
        <begin position="195"/>
        <end position="278"/>
    </location>
</feature>
<evidence type="ECO:0000256" key="2">
    <source>
        <dbReference type="SAM" id="MobiDB-lite"/>
    </source>
</evidence>
<feature type="compositionally biased region" description="Low complexity" evidence="2">
    <location>
        <begin position="234"/>
        <end position="244"/>
    </location>
</feature>
<protein>
    <recommendedName>
        <fullName evidence="3">PPE domain-containing protein</fullName>
    </recommendedName>
</protein>
<dbReference type="InterPro" id="IPR038332">
    <property type="entry name" value="PPE_sf"/>
</dbReference>
<name>A0ABV3FAN5_9NOCA</name>
<comment type="similarity">
    <text evidence="1">Belongs to the mycobacterial PPE family.</text>
</comment>
<comment type="caution">
    <text evidence="4">The sequence shown here is derived from an EMBL/GenBank/DDBJ whole genome shotgun (WGS) entry which is preliminary data.</text>
</comment>
<proteinExistence type="inferred from homology"/>
<sequence length="420" mass="41564">MRELPRAGARGVHYRVDPEYAPTVEVFDNLTHRQIHAGVAAMDPSVLQSGGQAWQGAATGLTDAVAQAHTEIRGAIADGWRGSAAGLAAAAVRDFEAAGRHLADVLATVGQRLGRAGDAAETLRAAVPEPAGAEPDLAAALLDPHAATDNIAAQRTADDDRAEVVRVMDSVYTGAFIPTGAQVPAFPDLPDALPGAEVPAGAAPAAPAAPSPETTTGQRLSAALPGTTMVDGQPAAAPSGAAAPDELGSPAVTVSGVRSDTPDLALSGSGPESTTAAATGQIVAPATAPAAAPVTAGAAPASPAVAAGVPLFAAPVRPAGSTGDQERSRDEQQRSAGGEAVTGMGAGAIGGLMGGAMAADTVRSGAPVAPRTERTAPAGDDLHFADEELTYLEAAEPAGQLIGALEPTIPPVLGEWTEEE</sequence>
<evidence type="ECO:0000259" key="3">
    <source>
        <dbReference type="Pfam" id="PF00823"/>
    </source>
</evidence>
<dbReference type="Pfam" id="PF00823">
    <property type="entry name" value="PPE"/>
    <property type="match status" value="1"/>
</dbReference>
<dbReference type="InterPro" id="IPR000030">
    <property type="entry name" value="PPE_dom"/>
</dbReference>
<feature type="compositionally biased region" description="Basic and acidic residues" evidence="2">
    <location>
        <begin position="324"/>
        <end position="333"/>
    </location>
</feature>
<feature type="region of interest" description="Disordered" evidence="2">
    <location>
        <begin position="316"/>
        <end position="343"/>
    </location>
</feature>
<feature type="compositionally biased region" description="Low complexity" evidence="2">
    <location>
        <begin position="195"/>
        <end position="212"/>
    </location>
</feature>
<dbReference type="RefSeq" id="WP_357980274.1">
    <property type="nucleotide sequence ID" value="NZ_JBFAIH010000011.1"/>
</dbReference>
<evidence type="ECO:0000313" key="5">
    <source>
        <dbReference type="Proteomes" id="UP001551658"/>
    </source>
</evidence>